<feature type="compositionally biased region" description="Basic and acidic residues" evidence="1">
    <location>
        <begin position="188"/>
        <end position="203"/>
    </location>
</feature>
<dbReference type="EMBL" id="JBHUMK010000022">
    <property type="protein sequence ID" value="MFD2608968.1"/>
    <property type="molecule type" value="Genomic_DNA"/>
</dbReference>
<gene>
    <name evidence="2" type="ORF">ACFSR9_05860</name>
</gene>
<evidence type="ECO:0008006" key="4">
    <source>
        <dbReference type="Google" id="ProtNLM"/>
    </source>
</evidence>
<dbReference type="RefSeq" id="WP_386843969.1">
    <property type="nucleotide sequence ID" value="NZ_JBHUMK010000022.1"/>
</dbReference>
<evidence type="ECO:0000313" key="2">
    <source>
        <dbReference type="EMBL" id="MFD2608968.1"/>
    </source>
</evidence>
<sequence length="331" mass="36199">MREVGTAGPTTGTATREVGARLRLQGEPYALIPLSTILDRRMTPSALGILNYLIARASIPGGWTFYTSEIASHFDVGQSGSMVRRCLRELENLGYIRRERVRDRQGRLTGQDMAVSATPIHSTSVKKGVQEESESTSRFSTCGSASRGKPNATQRDTTQREIKTPMPAVAGDVRKDRRAETGGVTSLDTRHASVDARKQEKASLDPQPFLDIWNAERNPDRMAGHRVLDSAALQALHEMVHGAPAQNGRVAHPGHSGDVEAALESWRLVVRKLASVDTRDPRSWWGQGSVRRPLVSAARNWGTHAIEINVNEAAPAVTAPVTSFTLREDQL</sequence>
<dbReference type="Proteomes" id="UP001597475">
    <property type="component" value="Unassembled WGS sequence"/>
</dbReference>
<keyword evidence="3" id="KW-1185">Reference proteome</keyword>
<dbReference type="SUPFAM" id="SSF46785">
    <property type="entry name" value="Winged helix' DNA-binding domain"/>
    <property type="match status" value="1"/>
</dbReference>
<dbReference type="InterPro" id="IPR036390">
    <property type="entry name" value="WH_DNA-bd_sf"/>
</dbReference>
<evidence type="ECO:0000313" key="3">
    <source>
        <dbReference type="Proteomes" id="UP001597475"/>
    </source>
</evidence>
<reference evidence="3" key="1">
    <citation type="journal article" date="2019" name="Int. J. Syst. Evol. Microbiol.">
        <title>The Global Catalogue of Microorganisms (GCM) 10K type strain sequencing project: providing services to taxonomists for standard genome sequencing and annotation.</title>
        <authorList>
            <consortium name="The Broad Institute Genomics Platform"/>
            <consortium name="The Broad Institute Genome Sequencing Center for Infectious Disease"/>
            <person name="Wu L."/>
            <person name="Ma J."/>
        </authorList>
    </citation>
    <scope>NUCLEOTIDE SEQUENCE [LARGE SCALE GENOMIC DNA]</scope>
    <source>
        <strain evidence="3">KCTC 33842</strain>
    </source>
</reference>
<accession>A0ABW5P3J5</accession>
<name>A0ABW5P3J5_9DEIO</name>
<proteinExistence type="predicted"/>
<protein>
    <recommendedName>
        <fullName evidence="4">Helix-turn-helix domain-containing protein</fullName>
    </recommendedName>
</protein>
<comment type="caution">
    <text evidence="2">The sequence shown here is derived from an EMBL/GenBank/DDBJ whole genome shotgun (WGS) entry which is preliminary data.</text>
</comment>
<feature type="region of interest" description="Disordered" evidence="1">
    <location>
        <begin position="107"/>
        <end position="203"/>
    </location>
</feature>
<evidence type="ECO:0000256" key="1">
    <source>
        <dbReference type="SAM" id="MobiDB-lite"/>
    </source>
</evidence>
<organism evidence="2 3">
    <name type="scientific">Deinococcus taklimakanensis</name>
    <dbReference type="NCBI Taxonomy" id="536443"/>
    <lineage>
        <taxon>Bacteria</taxon>
        <taxon>Thermotogati</taxon>
        <taxon>Deinococcota</taxon>
        <taxon>Deinococci</taxon>
        <taxon>Deinococcales</taxon>
        <taxon>Deinococcaceae</taxon>
        <taxon>Deinococcus</taxon>
    </lineage>
</organism>